<dbReference type="InterPro" id="IPR036465">
    <property type="entry name" value="vWFA_dom_sf"/>
</dbReference>
<feature type="compositionally biased region" description="Low complexity" evidence="1">
    <location>
        <begin position="417"/>
        <end position="433"/>
    </location>
</feature>
<protein>
    <submittedName>
        <fullName evidence="5">Uncharacterized protein LOC100200905 isoform X4</fullName>
    </submittedName>
</protein>
<dbReference type="Pfam" id="PF00092">
    <property type="entry name" value="VWA"/>
    <property type="match status" value="4"/>
</dbReference>
<reference evidence="5" key="1">
    <citation type="submission" date="2025-08" db="UniProtKB">
        <authorList>
            <consortium name="RefSeq"/>
        </authorList>
    </citation>
    <scope>IDENTIFICATION</scope>
</reference>
<evidence type="ECO:0000256" key="2">
    <source>
        <dbReference type="SAM" id="SignalP"/>
    </source>
</evidence>
<feature type="region of interest" description="Disordered" evidence="1">
    <location>
        <begin position="380"/>
        <end position="438"/>
    </location>
</feature>
<dbReference type="GeneID" id="100200905"/>
<feature type="domain" description="VWFA" evidence="3">
    <location>
        <begin position="1041"/>
        <end position="1209"/>
    </location>
</feature>
<evidence type="ECO:0000313" key="5">
    <source>
        <dbReference type="RefSeq" id="XP_065674604.1"/>
    </source>
</evidence>
<feature type="signal peptide" evidence="2">
    <location>
        <begin position="1"/>
        <end position="24"/>
    </location>
</feature>
<dbReference type="RefSeq" id="XP_065674604.1">
    <property type="nucleotide sequence ID" value="XM_065818532.1"/>
</dbReference>
<organism evidence="4 5">
    <name type="scientific">Hydra vulgaris</name>
    <name type="common">Hydra</name>
    <name type="synonym">Hydra attenuata</name>
    <dbReference type="NCBI Taxonomy" id="6087"/>
    <lineage>
        <taxon>Eukaryota</taxon>
        <taxon>Metazoa</taxon>
        <taxon>Cnidaria</taxon>
        <taxon>Hydrozoa</taxon>
        <taxon>Hydroidolina</taxon>
        <taxon>Anthoathecata</taxon>
        <taxon>Aplanulata</taxon>
        <taxon>Hydridae</taxon>
        <taxon>Hydra</taxon>
    </lineage>
</organism>
<sequence>MFLKSAEFLLLMNIHFVTWKFVSSEITQFNKSLIESKVSNESSIQNNNKSLEKISTEKSFKKSAVSNEPDENNLFYLNKTIENFSGEPESLLQLKNIIAGIKLFNKTDLIKHMINNFSEGINFNEIKKEIIGKESVDVDVDSLNLLNEKLFASKRFIQDNHNNLPLVKLRKLQKFFRNSQILPDEKKSFDLQSRESDQLGKKFKLQHVKNTSLSSFSSESLMKKGHILANSSKRQNTYTYLNLPSVNQSRLVLPSCSCFKPVVLCNCYNGSIGSYKSMLKEWIWGYLFSGFATDTISTANVGIIIDESINGLLLSLAQRFIFNLLLLLKKESYISIATAGKSIKLVCSFQTFKSLDEVKEYLLKINTDYLQMTAEKQSNAGSTQINSGTSQANTRSSQINTGNSQANTGSSQINTRSSQNNYGNSQNNSESSQIKAGNSQINSGSLQMNINSVLTQYYSSFEKVQNNGNKNILFLFLNERKSESEIKIEIQSKYRDINTFVIKFGSQSSISNLKLLTDESKIFIINLSNEMLEQNMVGSLMKYEPVFLAIKRSIYKLLSSEDNQENGLATSSTSRSSLNLTSSLFQSDWWYKEWSWNKYMKNLNYEGIGPTNLAFVVDGTDSRYIIFIQRLIFNFIRLFQLQGTFVTIVVYGKSSYVITKWKMFITPQDVQKSCESIPLIQGRFRETAEALESIYLLFLTQKKTNNNPCVLILIVTGSSENHKQLNIIGGQIRMAGVRVYTMAVASGKASTYQEINEVAYSEKEQYVGSPNYLVTMLSAVKLSLVEFIGKSQVKESENLNEGFRRLQTLWNWRSISNNIQYGYVSRANVGILVDGTIEEEYFDTIRRLVYNIMKCYSLAGTHFNVASYATSIYEITSFRQYRSGYDIKKFAKIIPKLYFGKRNTGGAMWAMLNALSEAPPDNPSIVYIITAGPSADDVIAPSKAFRMYGIIAFACSLNGRTPMSELSSMSFSSSTVFSSPFDDLINLVISMTTAASEIIGTVSKACGPSGHLISTNTDIMRSWQWQSAETSFSYSSVNPAEVGFLIDSTINVHFDLLQKFTYNIFKLFAKNSTAAIVTYGGAVDQSLGIFRQYTDNYALQAACSAIFYKGEAGRRIGSALSSFHKIFSRVVGKKILFLITMGKSEDDVKNSAKQLALSGVSIFTIGIGEEVEKNELKSISRFYLATDWNNLITVVASIQNSLTKVFGSYSVAQNVKLHDNGVYLGKMPPLNDPWDNVVFNNVTDLKLKWNWNNLLSKIKYGALKDANVVILIDVSTSDDLGIMRRFLFNIIKLFQESVSTFTVVGYSQSPNLVFGTRKFNSDVQIRRSLEKLESSSVKNQNCNIGSALAYLKDVVYKKILLLTTMNRIFGVLVSRSSSSDNILEYADSIKGAGITMVTIGIGQNYNEEELKLIATNGQLIMRSSISALPSLIYNLQFKLAIAMNVPKNLTAINQATLVRSVEQKFALLN</sequence>
<dbReference type="SUPFAM" id="SSF53300">
    <property type="entry name" value="vWA-like"/>
    <property type="match status" value="4"/>
</dbReference>
<feature type="domain" description="VWFA" evidence="3">
    <location>
        <begin position="612"/>
        <end position="788"/>
    </location>
</feature>
<evidence type="ECO:0000259" key="3">
    <source>
        <dbReference type="PROSITE" id="PS50234"/>
    </source>
</evidence>
<name>A0ABM4DJA7_HYDVU</name>
<feature type="domain" description="VWFA" evidence="3">
    <location>
        <begin position="1267"/>
        <end position="1435"/>
    </location>
</feature>
<dbReference type="PROSITE" id="PS50234">
    <property type="entry name" value="VWFA"/>
    <property type="match status" value="4"/>
</dbReference>
<feature type="domain" description="VWFA" evidence="3">
    <location>
        <begin position="828"/>
        <end position="991"/>
    </location>
</feature>
<dbReference type="Gene3D" id="3.40.50.410">
    <property type="entry name" value="von Willebrand factor, type A domain"/>
    <property type="match status" value="4"/>
</dbReference>
<accession>A0ABM4DJA7</accession>
<feature type="chain" id="PRO_5045908023" evidence="2">
    <location>
        <begin position="25"/>
        <end position="1469"/>
    </location>
</feature>
<evidence type="ECO:0000313" key="4">
    <source>
        <dbReference type="Proteomes" id="UP001652625"/>
    </source>
</evidence>
<proteinExistence type="predicted"/>
<gene>
    <name evidence="5" type="primary">LOC100200905</name>
</gene>
<dbReference type="CDD" id="cd00198">
    <property type="entry name" value="vWFA"/>
    <property type="match status" value="1"/>
</dbReference>
<feature type="compositionally biased region" description="Polar residues" evidence="1">
    <location>
        <begin position="380"/>
        <end position="416"/>
    </location>
</feature>
<dbReference type="Proteomes" id="UP001652625">
    <property type="component" value="Chromosome 14"/>
</dbReference>
<keyword evidence="2" id="KW-0732">Signal</keyword>
<dbReference type="InterPro" id="IPR002035">
    <property type="entry name" value="VWF_A"/>
</dbReference>
<dbReference type="PANTHER" id="PTHR24020">
    <property type="entry name" value="COLLAGEN ALPHA"/>
    <property type="match status" value="1"/>
</dbReference>
<keyword evidence="4" id="KW-1185">Reference proteome</keyword>
<evidence type="ECO:0000256" key="1">
    <source>
        <dbReference type="SAM" id="MobiDB-lite"/>
    </source>
</evidence>
<dbReference type="InterPro" id="IPR050525">
    <property type="entry name" value="ECM_Assembly_Org"/>
</dbReference>
<dbReference type="PANTHER" id="PTHR24020:SF20">
    <property type="entry name" value="PH DOMAIN-CONTAINING PROTEIN"/>
    <property type="match status" value="1"/>
</dbReference>
<dbReference type="SMART" id="SM00327">
    <property type="entry name" value="VWA"/>
    <property type="match status" value="5"/>
</dbReference>